<gene>
    <name evidence="3" type="ORF">SO694_00040152</name>
</gene>
<evidence type="ECO:0000256" key="1">
    <source>
        <dbReference type="SAM" id="MobiDB-lite"/>
    </source>
</evidence>
<name>A0ABR1G6W5_AURAN</name>
<evidence type="ECO:0000313" key="4">
    <source>
        <dbReference type="Proteomes" id="UP001363151"/>
    </source>
</evidence>
<proteinExistence type="predicted"/>
<keyword evidence="4" id="KW-1185">Reference proteome</keyword>
<dbReference type="Proteomes" id="UP001363151">
    <property type="component" value="Unassembled WGS sequence"/>
</dbReference>
<dbReference type="EMBL" id="JBBJCI010000087">
    <property type="protein sequence ID" value="KAK7248684.1"/>
    <property type="molecule type" value="Genomic_DNA"/>
</dbReference>
<dbReference type="Pfam" id="PF00856">
    <property type="entry name" value="SET"/>
    <property type="match status" value="1"/>
</dbReference>
<feature type="region of interest" description="Disordered" evidence="1">
    <location>
        <begin position="831"/>
        <end position="854"/>
    </location>
</feature>
<feature type="compositionally biased region" description="Basic residues" evidence="1">
    <location>
        <begin position="839"/>
        <end position="854"/>
    </location>
</feature>
<feature type="region of interest" description="Disordered" evidence="1">
    <location>
        <begin position="617"/>
        <end position="642"/>
    </location>
</feature>
<accession>A0ABR1G6W5</accession>
<dbReference type="InterPro" id="IPR001214">
    <property type="entry name" value="SET_dom"/>
</dbReference>
<comment type="caution">
    <text evidence="3">The sequence shown here is derived from an EMBL/GenBank/DDBJ whole genome shotgun (WGS) entry which is preliminary data.</text>
</comment>
<feature type="compositionally biased region" description="Basic residues" evidence="1">
    <location>
        <begin position="680"/>
        <end position="689"/>
    </location>
</feature>
<evidence type="ECO:0000259" key="2">
    <source>
        <dbReference type="Pfam" id="PF00856"/>
    </source>
</evidence>
<dbReference type="SUPFAM" id="SSF82199">
    <property type="entry name" value="SET domain"/>
    <property type="match status" value="1"/>
</dbReference>
<evidence type="ECO:0000313" key="3">
    <source>
        <dbReference type="EMBL" id="KAK7248684.1"/>
    </source>
</evidence>
<sequence>MPYTEAQLSELCSKKTKLRCKKEDDGDEYKQGMYIHAVYPNGECSLGYKRGRGGYFEAVRWTDVVAPWDLADEPAPDAAEPAADAAAPDETDDDAAVIADRTCAVMDAVGFWHDCRNQHSSVDAALLELLDNVADEQATRCEISVRAVDGGRSLAVGLRNDVRGPEVARVDQALTLAQSLKRAREHGRLIGENGVGLKAAAAKLGNSAVVLSVHPAQSDSRIRREDGATERVPLGSVVFTVGVLAEQLQKRGHAPSLPLCSFHAPGACDAKKGSRAKAVAAAWRGAKSRPAGKLVEKVAKAQGLAVAEACCDLAAFCLDDAGAPRDASRPSAFEVILAETALPAHDLAGRLKGLLRGPTYLERGYAAVAVDPSGSETVAPHSLLRTLLEPARAEVKVGPTDDDVVTVLAGFSISPADVAAATRPSPLLVYTCGRLVERHDDWRLALDLEGLLRMRAIRKEYSYGLTVVIIDSTKVLKKTHTKQQIVDNEAFRAAKEAAARFATDYYVAVHKATWGGGPWRLDIATSLVHYLDECADRAAEREPLDPPRLRDANLARPPPRAAAVAAAAPIVAPRRRRAALGAAVVDALFRGCDWYAAIVTSYEWLGKEALERQIPAGGPYAGAKAARRPLPRRPGSDSCLFESLRLPNAQGKRARVEPRRLVAEDEAAWTPPSWGSKGPPQKKAKKKAPAPKAAPKPSAGDDDDLDALKRELLDIEANGVAAIVKPAWRASRDEWVLGVRDAVAASILELAKVFERDGWADEAKFATWLGDAAALQRKAAGDCPGMSRAEWLAKVQRLFDAPGCVARGSGGVAPRARLLLLRRRGRADGRAAAAGDGRVRRRPRAGRRRGARRRSCRAARRALHAARFPGLRSPLFVADAASDRLRAFAFASRAPAASGDDVVLKRGPPEKRRRVVEGVKQCVHVDASAGGDDAVTLKRSASDCIDVKAVGASDPRVGLRGQSKAVAKRDLAEFDVVGAYSGRLFTNDAFRQKRGGSLPGFIEHERYSYDLFLKDGDDATHATHLVIDPWPGRDEDTAGGPLMAINDCRADPLASNAGQSRYNCEFCEVEIRGFPYLFVVASTDIAKGAELLIDYGQEYWVHRRAIEKYLATFRMHHPPEKLERLRRVLTAPRD</sequence>
<protein>
    <recommendedName>
        <fullName evidence="2">SET domain-containing protein</fullName>
    </recommendedName>
</protein>
<feature type="compositionally biased region" description="Low complexity" evidence="1">
    <location>
        <begin position="76"/>
        <end position="86"/>
    </location>
</feature>
<feature type="region of interest" description="Disordered" evidence="1">
    <location>
        <begin position="72"/>
        <end position="91"/>
    </location>
</feature>
<feature type="region of interest" description="Disordered" evidence="1">
    <location>
        <begin position="665"/>
        <end position="704"/>
    </location>
</feature>
<dbReference type="InterPro" id="IPR046341">
    <property type="entry name" value="SET_dom_sf"/>
</dbReference>
<reference evidence="3 4" key="1">
    <citation type="submission" date="2024-03" db="EMBL/GenBank/DDBJ databases">
        <title>Aureococcus anophagefferens CCMP1851 and Kratosvirus quantuckense: Draft genome of a second virus-susceptible host strain in the model system.</title>
        <authorList>
            <person name="Chase E."/>
            <person name="Truchon A.R."/>
            <person name="Schepens W."/>
            <person name="Wilhelm S.W."/>
        </authorList>
    </citation>
    <scope>NUCLEOTIDE SEQUENCE [LARGE SCALE GENOMIC DNA]</scope>
    <source>
        <strain evidence="3 4">CCMP1851</strain>
    </source>
</reference>
<feature type="domain" description="SET" evidence="2">
    <location>
        <begin position="966"/>
        <end position="1096"/>
    </location>
</feature>
<dbReference type="Pfam" id="PF13589">
    <property type="entry name" value="HATPase_c_3"/>
    <property type="match status" value="1"/>
</dbReference>
<organism evidence="3 4">
    <name type="scientific">Aureococcus anophagefferens</name>
    <name type="common">Harmful bloom alga</name>
    <dbReference type="NCBI Taxonomy" id="44056"/>
    <lineage>
        <taxon>Eukaryota</taxon>
        <taxon>Sar</taxon>
        <taxon>Stramenopiles</taxon>
        <taxon>Ochrophyta</taxon>
        <taxon>Pelagophyceae</taxon>
        <taxon>Pelagomonadales</taxon>
        <taxon>Pelagomonadaceae</taxon>
        <taxon>Aureococcus</taxon>
    </lineage>
</organism>
<dbReference type="Gene3D" id="2.170.270.10">
    <property type="entry name" value="SET domain"/>
    <property type="match status" value="1"/>
</dbReference>